<dbReference type="GO" id="GO:0046872">
    <property type="term" value="F:metal ion binding"/>
    <property type="evidence" value="ECO:0007669"/>
    <property type="project" value="UniProtKB-KW"/>
</dbReference>
<dbReference type="KEGG" id="tasa:A1Q1_04214"/>
<reference evidence="6 7" key="1">
    <citation type="journal article" date="2012" name="Eukaryot. Cell">
        <title>Draft genome sequence of CBS 2479, the standard type strain of Trichosporon asahii.</title>
        <authorList>
            <person name="Yang R.Y."/>
            <person name="Li H.T."/>
            <person name="Zhu H."/>
            <person name="Zhou G.P."/>
            <person name="Wang M."/>
            <person name="Wang L."/>
        </authorList>
    </citation>
    <scope>NUCLEOTIDE SEQUENCE [LARGE SCALE GENOMIC DNA]</scope>
    <source>
        <strain evidence="7">ATCC 90039 / CBS 2479 / JCM 2466 / KCTC 7840 / NCYC 2677 / UAMH 7654</strain>
    </source>
</reference>
<name>J5SQI8_TRIAS</name>
<comment type="caution">
    <text evidence="6">The sequence shown here is derived from an EMBL/GenBank/DDBJ whole genome shotgun (WGS) entry which is preliminary data.</text>
</comment>
<proteinExistence type="predicted"/>
<dbReference type="SMART" id="SM00177">
    <property type="entry name" value="ARF"/>
    <property type="match status" value="1"/>
</dbReference>
<dbReference type="GO" id="GO:0034067">
    <property type="term" value="P:protein localization to Golgi apparatus"/>
    <property type="evidence" value="ECO:0007669"/>
    <property type="project" value="TreeGrafter"/>
</dbReference>
<protein>
    <recommendedName>
        <fullName evidence="8">Arf/Sar family protein</fullName>
    </recommendedName>
</protein>
<organism evidence="6 7">
    <name type="scientific">Trichosporon asahii var. asahii (strain ATCC 90039 / CBS 2479 / JCM 2466 / KCTC 7840 / NBRC 103889/ NCYC 2677 / UAMH 7654)</name>
    <name type="common">Yeast</name>
    <dbReference type="NCBI Taxonomy" id="1186058"/>
    <lineage>
        <taxon>Eukaryota</taxon>
        <taxon>Fungi</taxon>
        <taxon>Dikarya</taxon>
        <taxon>Basidiomycota</taxon>
        <taxon>Agaricomycotina</taxon>
        <taxon>Tremellomycetes</taxon>
        <taxon>Trichosporonales</taxon>
        <taxon>Trichosporonaceae</taxon>
        <taxon>Trichosporon</taxon>
    </lineage>
</organism>
<dbReference type="Proteomes" id="UP000002748">
    <property type="component" value="Unassembled WGS sequence"/>
</dbReference>
<evidence type="ECO:0000256" key="1">
    <source>
        <dbReference type="ARBA" id="ARBA00022741"/>
    </source>
</evidence>
<evidence type="ECO:0000313" key="7">
    <source>
        <dbReference type="Proteomes" id="UP000002748"/>
    </source>
</evidence>
<dbReference type="Gene3D" id="3.40.50.300">
    <property type="entry name" value="P-loop containing nucleotide triphosphate hydrolases"/>
    <property type="match status" value="1"/>
</dbReference>
<dbReference type="Pfam" id="PF00025">
    <property type="entry name" value="Arf"/>
    <property type="match status" value="1"/>
</dbReference>
<evidence type="ECO:0000256" key="3">
    <source>
        <dbReference type="PIRSR" id="PIRSR606689-1"/>
    </source>
</evidence>
<feature type="binding site" evidence="3">
    <location>
        <position position="45"/>
    </location>
    <ligand>
        <name>GTP</name>
        <dbReference type="ChEBI" id="CHEBI:37565"/>
    </ligand>
</feature>
<evidence type="ECO:0008006" key="8">
    <source>
        <dbReference type="Google" id="ProtNLM"/>
    </source>
</evidence>
<keyword evidence="4" id="KW-0479">Metal-binding</keyword>
<dbReference type="InterPro" id="IPR024156">
    <property type="entry name" value="Small_GTPase_ARF"/>
</dbReference>
<dbReference type="PRINTS" id="PR00328">
    <property type="entry name" value="SAR1GTPBP"/>
</dbReference>
<evidence type="ECO:0000256" key="4">
    <source>
        <dbReference type="PIRSR" id="PIRSR606689-2"/>
    </source>
</evidence>
<keyword evidence="1 3" id="KW-0547">Nucleotide-binding</keyword>
<dbReference type="GO" id="GO:0006886">
    <property type="term" value="P:intracellular protein transport"/>
    <property type="evidence" value="ECO:0007669"/>
    <property type="project" value="TreeGrafter"/>
</dbReference>
<keyword evidence="2 3" id="KW-0342">GTP-binding</keyword>
<dbReference type="HOGENOM" id="CLU_040729_7_3_1"/>
<dbReference type="GeneID" id="25987727"/>
<dbReference type="PANTHER" id="PTHR45909:SF1">
    <property type="entry name" value="ADP-RIBOSYLATION FACTOR-RELATED PROTEIN 1"/>
    <property type="match status" value="1"/>
</dbReference>
<dbReference type="SUPFAM" id="SSF52540">
    <property type="entry name" value="P-loop containing nucleoside triphosphate hydrolases"/>
    <property type="match status" value="1"/>
</dbReference>
<evidence type="ECO:0000313" key="6">
    <source>
        <dbReference type="EMBL" id="EJT46971.1"/>
    </source>
</evidence>
<sequence length="170" mass="18726">MLEKIKTLYNPTPGMAPDKIAPTVGQNIGKINLPSTIMQFFDLGGQRDIRSIWPKYYDECHAVVFVVDASDQARLSETWEVFDDVITSPRLLNLPLLLLANKQDKDTSLTVAEIRESFEAWQRARPGKEDEEAAAPGPSSEARAADVVDADAKRERLASLDVLGVSALEG</sequence>
<dbReference type="InterPro" id="IPR006689">
    <property type="entry name" value="Small_GTPase_ARF/SAR"/>
</dbReference>
<dbReference type="EMBL" id="ALBS01000266">
    <property type="protein sequence ID" value="EJT46971.1"/>
    <property type="molecule type" value="Genomic_DNA"/>
</dbReference>
<keyword evidence="4" id="KW-0460">Magnesium</keyword>
<dbReference type="AlphaFoldDB" id="J5SQI8"/>
<dbReference type="GO" id="GO:0003924">
    <property type="term" value="F:GTPase activity"/>
    <property type="evidence" value="ECO:0007669"/>
    <property type="project" value="InterPro"/>
</dbReference>
<dbReference type="InterPro" id="IPR027417">
    <property type="entry name" value="P-loop_NTPase"/>
</dbReference>
<dbReference type="GO" id="GO:0005794">
    <property type="term" value="C:Golgi apparatus"/>
    <property type="evidence" value="ECO:0007669"/>
    <property type="project" value="TreeGrafter"/>
</dbReference>
<dbReference type="PROSITE" id="PS51417">
    <property type="entry name" value="ARF"/>
    <property type="match status" value="1"/>
</dbReference>
<accession>J5SQI8</accession>
<dbReference type="RefSeq" id="XP_014178066.1">
    <property type="nucleotide sequence ID" value="XM_014322591.1"/>
</dbReference>
<dbReference type="OrthoDB" id="414781at2759"/>
<gene>
    <name evidence="6" type="ORF">A1Q1_04214</name>
</gene>
<dbReference type="GO" id="GO:0005525">
    <property type="term" value="F:GTP binding"/>
    <property type="evidence" value="ECO:0007669"/>
    <property type="project" value="UniProtKB-KW"/>
</dbReference>
<evidence type="ECO:0000256" key="2">
    <source>
        <dbReference type="ARBA" id="ARBA00023134"/>
    </source>
</evidence>
<dbReference type="VEuPathDB" id="FungiDB:A1Q1_04214"/>
<dbReference type="GO" id="GO:0043001">
    <property type="term" value="P:Golgi to plasma membrane protein transport"/>
    <property type="evidence" value="ECO:0007669"/>
    <property type="project" value="TreeGrafter"/>
</dbReference>
<dbReference type="PANTHER" id="PTHR45909">
    <property type="entry name" value="ADP-RIBOSYLATION FACTOR-RELATED PROTEIN 1"/>
    <property type="match status" value="1"/>
</dbReference>
<feature type="binding site" evidence="3">
    <location>
        <begin position="101"/>
        <end position="104"/>
    </location>
    <ligand>
        <name>GTP</name>
        <dbReference type="ChEBI" id="CHEBI:37565"/>
    </ligand>
</feature>
<evidence type="ECO:0000256" key="5">
    <source>
        <dbReference type="SAM" id="MobiDB-lite"/>
    </source>
</evidence>
<feature type="region of interest" description="Disordered" evidence="5">
    <location>
        <begin position="122"/>
        <end position="148"/>
    </location>
</feature>
<feature type="binding site" evidence="4">
    <location>
        <position position="23"/>
    </location>
    <ligand>
        <name>Mg(2+)</name>
        <dbReference type="ChEBI" id="CHEBI:18420"/>
    </ligand>
</feature>